<evidence type="ECO:0000313" key="2">
    <source>
        <dbReference type="Proteomes" id="UP000292262"/>
    </source>
</evidence>
<organism evidence="1 2">
    <name type="scientific">Aquimarina brevivitae</name>
    <dbReference type="NCBI Taxonomy" id="323412"/>
    <lineage>
        <taxon>Bacteria</taxon>
        <taxon>Pseudomonadati</taxon>
        <taxon>Bacteroidota</taxon>
        <taxon>Flavobacteriia</taxon>
        <taxon>Flavobacteriales</taxon>
        <taxon>Flavobacteriaceae</taxon>
        <taxon>Aquimarina</taxon>
    </lineage>
</organism>
<accession>A0A4Q7P165</accession>
<keyword evidence="2" id="KW-1185">Reference proteome</keyword>
<comment type="caution">
    <text evidence="1">The sequence shown here is derived from an EMBL/GenBank/DDBJ whole genome shotgun (WGS) entry which is preliminary data.</text>
</comment>
<sequence length="172" mass="20772">MKTLITNKKYHQYKEYPDGSGGKQRYDATTMDIVHYLEKYYAEPNLFQWNQFNSTFVDPAFRMTSLDYGAYVKELKIPYGFNFDHGSLQENYKRVLRENIEEEELSRFFAYFISCDYLKKKQINFEQWLQMKDWINPGVSDYNLSIIELLQINRGENFLKVHLMNIPIFKMF</sequence>
<gene>
    <name evidence="1" type="ORF">EV197_2146</name>
</gene>
<proteinExistence type="predicted"/>
<dbReference type="OrthoDB" id="1344400at2"/>
<evidence type="ECO:0000313" key="1">
    <source>
        <dbReference type="EMBL" id="RZS93566.1"/>
    </source>
</evidence>
<dbReference type="AlphaFoldDB" id="A0A4Q7P165"/>
<protein>
    <submittedName>
        <fullName evidence="1">Uncharacterized protein</fullName>
    </submittedName>
</protein>
<dbReference type="EMBL" id="SGXE01000002">
    <property type="protein sequence ID" value="RZS93566.1"/>
    <property type="molecule type" value="Genomic_DNA"/>
</dbReference>
<reference evidence="1 2" key="1">
    <citation type="submission" date="2019-02" db="EMBL/GenBank/DDBJ databases">
        <title>Genomic Encyclopedia of Type Strains, Phase IV (KMG-IV): sequencing the most valuable type-strain genomes for metagenomic binning, comparative biology and taxonomic classification.</title>
        <authorList>
            <person name="Goeker M."/>
        </authorList>
    </citation>
    <scope>NUCLEOTIDE SEQUENCE [LARGE SCALE GENOMIC DNA]</scope>
    <source>
        <strain evidence="1 2">DSM 17196</strain>
    </source>
</reference>
<dbReference type="Proteomes" id="UP000292262">
    <property type="component" value="Unassembled WGS sequence"/>
</dbReference>
<dbReference type="RefSeq" id="WP_130286691.1">
    <property type="nucleotide sequence ID" value="NZ_SGXE01000002.1"/>
</dbReference>
<name>A0A4Q7P165_9FLAO</name>